<dbReference type="EC" id="3.1.3.80" evidence="3"/>
<dbReference type="Proteomes" id="UP000029723">
    <property type="component" value="Unassembled WGS sequence"/>
</dbReference>
<sequence length="433" mass="50080">MKKYFILLLLAVSYTVVYAQRSKTEILQNPLLAANGYYAYPGPLQAKLTPAPKGYVPFYISHYGRHGSRYLIEPTDYSSPLHTLQHADSLGELTPTGKEVLRKVTMICNEAKGRLGELTLRGAEQHQQIARRMYERFPEVFRGKTHVDAKSSTVVRCILSMENALHQLIRINPQLQITHDASEHDMPYLVYGDTALYKNKMPGKVKDIYDAFARKHDNHVGVMNRIFNDELYWRDSVNATDFNYQLYNLACNVQSTELRHQISLLPLFTHDELYDAWLKTNAWWYINYGPSPLNGAVQPYSQRLLLRRIITEADSCVALSHPGATLRYGHDTMVMPLVCLLGIDGYDKEVEDLERLDDENWLDYRIFPMACNLQFVFYRSQKRPHDILVKVLLNENEATLPLPSAIAPYYHWQDFKAYYLAKIDNFQVRGCQK</sequence>
<evidence type="ECO:0000313" key="15">
    <source>
        <dbReference type="Proteomes" id="UP000029723"/>
    </source>
</evidence>
<dbReference type="PANTHER" id="PTHR20963:SF8">
    <property type="entry name" value="MULTIPLE INOSITOL POLYPHOSPHATE PHOSPHATASE 1"/>
    <property type="match status" value="1"/>
</dbReference>
<evidence type="ECO:0000256" key="11">
    <source>
        <dbReference type="ARBA" id="ARBA00043671"/>
    </source>
</evidence>
<dbReference type="EMBL" id="JRPQ01000160">
    <property type="protein sequence ID" value="KGI21326.1"/>
    <property type="molecule type" value="Genomic_DNA"/>
</dbReference>
<dbReference type="OrthoDB" id="9770871at2"/>
<comment type="similarity">
    <text evidence="2">Belongs to the histidine acid phosphatase family. MINPP1 subfamily.</text>
</comment>
<proteinExistence type="inferred from homology"/>
<dbReference type="GO" id="GO:0034417">
    <property type="term" value="F:bisphosphoglycerate 3-phosphatase activity"/>
    <property type="evidence" value="ECO:0007669"/>
    <property type="project" value="UniProtKB-EC"/>
</dbReference>
<organism evidence="14 15">
    <name type="scientific">Hoylesella timonensis S9-PR14</name>
    <dbReference type="NCBI Taxonomy" id="1401062"/>
    <lineage>
        <taxon>Bacteria</taxon>
        <taxon>Pseudomonadati</taxon>
        <taxon>Bacteroidota</taxon>
        <taxon>Bacteroidia</taxon>
        <taxon>Bacteroidales</taxon>
        <taxon>Prevotellaceae</taxon>
        <taxon>Hoylesella</taxon>
    </lineage>
</organism>
<dbReference type="AlphaFoldDB" id="A0A098YPK6"/>
<dbReference type="RefSeq" id="WP_036928803.1">
    <property type="nucleotide sequence ID" value="NZ_JRPQ01000160.1"/>
</dbReference>
<comment type="caution">
    <text evidence="14">The sequence shown here is derived from an EMBL/GenBank/DDBJ whole genome shotgun (WGS) entry which is preliminary data.</text>
</comment>
<evidence type="ECO:0000256" key="10">
    <source>
        <dbReference type="ARBA" id="ARBA00043668"/>
    </source>
</evidence>
<evidence type="ECO:0000256" key="9">
    <source>
        <dbReference type="ARBA" id="ARBA00031642"/>
    </source>
</evidence>
<evidence type="ECO:0000256" key="2">
    <source>
        <dbReference type="ARBA" id="ARBA00008422"/>
    </source>
</evidence>
<dbReference type="Gene3D" id="3.40.50.1240">
    <property type="entry name" value="Phosphoglycerate mutase-like"/>
    <property type="match status" value="1"/>
</dbReference>
<gene>
    <name evidence="14" type="ORF">HMPREF9304_10980</name>
</gene>
<protein>
    <recommendedName>
        <fullName evidence="5">Multiple inositol polyphosphate phosphatase 1</fullName>
        <ecNumber evidence="4">3.1.3.62</ecNumber>
        <ecNumber evidence="3">3.1.3.80</ecNumber>
    </recommendedName>
    <alternativeName>
        <fullName evidence="9">2,3-bisphosphoglycerate 3-phosphatase</fullName>
    </alternativeName>
</protein>
<evidence type="ECO:0000256" key="1">
    <source>
        <dbReference type="ARBA" id="ARBA00004370"/>
    </source>
</evidence>
<dbReference type="EC" id="3.1.3.62" evidence="4"/>
<evidence type="ECO:0000313" key="14">
    <source>
        <dbReference type="EMBL" id="KGI21326.1"/>
    </source>
</evidence>
<evidence type="ECO:0000256" key="12">
    <source>
        <dbReference type="ARBA" id="ARBA00043691"/>
    </source>
</evidence>
<comment type="catalytic activity">
    <reaction evidence="12">
        <text>1D-myo-inositol hexakisphosphate + H2O = 1D-myo-inositol 1,2,4,5,6-pentakisphosphate + phosphate</text>
        <dbReference type="Rhea" id="RHEA:16989"/>
        <dbReference type="ChEBI" id="CHEBI:15377"/>
        <dbReference type="ChEBI" id="CHEBI:43474"/>
        <dbReference type="ChEBI" id="CHEBI:57798"/>
        <dbReference type="ChEBI" id="CHEBI:58130"/>
        <dbReference type="EC" id="3.1.3.62"/>
    </reaction>
    <physiologicalReaction direction="left-to-right" evidence="12">
        <dbReference type="Rhea" id="RHEA:16990"/>
    </physiologicalReaction>
</comment>
<evidence type="ECO:0000256" key="4">
    <source>
        <dbReference type="ARBA" id="ARBA00013040"/>
    </source>
</evidence>
<keyword evidence="7" id="KW-0378">Hydrolase</keyword>
<evidence type="ECO:0000256" key="7">
    <source>
        <dbReference type="ARBA" id="ARBA00022801"/>
    </source>
</evidence>
<keyword evidence="8" id="KW-0472">Membrane</keyword>
<evidence type="ECO:0000256" key="3">
    <source>
        <dbReference type="ARBA" id="ARBA00012976"/>
    </source>
</evidence>
<dbReference type="InterPro" id="IPR000560">
    <property type="entry name" value="His_Pase_clade-2"/>
</dbReference>
<evidence type="ECO:0000256" key="13">
    <source>
        <dbReference type="ARBA" id="ARBA00043832"/>
    </source>
</evidence>
<reference evidence="14 15" key="1">
    <citation type="submission" date="2014-07" db="EMBL/GenBank/DDBJ databases">
        <authorList>
            <person name="McCorrison J."/>
            <person name="Sanka R."/>
            <person name="Torralba M."/>
            <person name="Gillis M."/>
            <person name="Haft D.H."/>
            <person name="Methe B."/>
            <person name="Sutton G."/>
            <person name="Nelson K.E."/>
        </authorList>
    </citation>
    <scope>NUCLEOTIDE SEQUENCE [LARGE SCALE GENOMIC DNA]</scope>
    <source>
        <strain evidence="14 15">S9-PR14</strain>
    </source>
</reference>
<dbReference type="PANTHER" id="PTHR20963">
    <property type="entry name" value="MULTIPLE INOSITOL POLYPHOSPHATE PHOSPHATASE-RELATED"/>
    <property type="match status" value="1"/>
</dbReference>
<comment type="catalytic activity">
    <reaction evidence="10">
        <text>1D-myo-inositol 1,2,5,6-tetrakisphosphate + H2O = 1D-myo-inositol 1,2,6-trisphosphate + phosphate</text>
        <dbReference type="Rhea" id="RHEA:77119"/>
        <dbReference type="ChEBI" id="CHEBI:15377"/>
        <dbReference type="ChEBI" id="CHEBI:43474"/>
        <dbReference type="ChEBI" id="CHEBI:195535"/>
        <dbReference type="ChEBI" id="CHEBI:195537"/>
        <dbReference type="EC" id="3.1.3.62"/>
    </reaction>
    <physiologicalReaction direction="left-to-right" evidence="10">
        <dbReference type="Rhea" id="RHEA:77120"/>
    </physiologicalReaction>
</comment>
<dbReference type="Pfam" id="PF00328">
    <property type="entry name" value="His_Phos_2"/>
    <property type="match status" value="1"/>
</dbReference>
<evidence type="ECO:0000256" key="8">
    <source>
        <dbReference type="ARBA" id="ARBA00023136"/>
    </source>
</evidence>
<keyword evidence="6" id="KW-0732">Signal</keyword>
<dbReference type="InterPro" id="IPR029033">
    <property type="entry name" value="His_PPase_superfam"/>
</dbReference>
<comment type="catalytic activity">
    <reaction evidence="11">
        <text>1D-myo-inositol 1,2,4,5,6-pentakisphosphate + H2O = 1D-myo-inositol 1,2,5,6-tetrakisphosphate + phosphate</text>
        <dbReference type="Rhea" id="RHEA:77115"/>
        <dbReference type="ChEBI" id="CHEBI:15377"/>
        <dbReference type="ChEBI" id="CHEBI:43474"/>
        <dbReference type="ChEBI" id="CHEBI:57798"/>
        <dbReference type="ChEBI" id="CHEBI:195535"/>
        <dbReference type="EC" id="3.1.3.62"/>
    </reaction>
    <physiologicalReaction direction="left-to-right" evidence="11">
        <dbReference type="Rhea" id="RHEA:77116"/>
    </physiologicalReaction>
</comment>
<evidence type="ECO:0000256" key="5">
    <source>
        <dbReference type="ARBA" id="ARBA00018097"/>
    </source>
</evidence>
<dbReference type="GO" id="GO:0016020">
    <property type="term" value="C:membrane"/>
    <property type="evidence" value="ECO:0007669"/>
    <property type="project" value="UniProtKB-SubCell"/>
</dbReference>
<comment type="subcellular location">
    <subcellularLocation>
        <location evidence="1">Membrane</location>
    </subcellularLocation>
</comment>
<accession>A0A098YPK6</accession>
<evidence type="ECO:0000256" key="6">
    <source>
        <dbReference type="ARBA" id="ARBA00022729"/>
    </source>
</evidence>
<name>A0A098YPK6_9BACT</name>
<dbReference type="SUPFAM" id="SSF53254">
    <property type="entry name" value="Phosphoglycerate mutase-like"/>
    <property type="match status" value="1"/>
</dbReference>
<comment type="catalytic activity">
    <reaction evidence="13">
        <text>(2R)-2,3-bisphosphoglycerate + H2O = (2R)-2-phosphoglycerate + phosphate</text>
        <dbReference type="Rhea" id="RHEA:27381"/>
        <dbReference type="ChEBI" id="CHEBI:15377"/>
        <dbReference type="ChEBI" id="CHEBI:43474"/>
        <dbReference type="ChEBI" id="CHEBI:58248"/>
        <dbReference type="ChEBI" id="CHEBI:58289"/>
        <dbReference type="EC" id="3.1.3.80"/>
    </reaction>
    <physiologicalReaction direction="left-to-right" evidence="13">
        <dbReference type="Rhea" id="RHEA:27382"/>
    </physiologicalReaction>
</comment>